<name>A0A084VNQ2_ANOSI</name>
<organism evidence="1">
    <name type="scientific">Anopheles sinensis</name>
    <name type="common">Mosquito</name>
    <dbReference type="NCBI Taxonomy" id="74873"/>
    <lineage>
        <taxon>Eukaryota</taxon>
        <taxon>Metazoa</taxon>
        <taxon>Ecdysozoa</taxon>
        <taxon>Arthropoda</taxon>
        <taxon>Hexapoda</taxon>
        <taxon>Insecta</taxon>
        <taxon>Pterygota</taxon>
        <taxon>Neoptera</taxon>
        <taxon>Endopterygota</taxon>
        <taxon>Diptera</taxon>
        <taxon>Nematocera</taxon>
        <taxon>Culicoidea</taxon>
        <taxon>Culicidae</taxon>
        <taxon>Anophelinae</taxon>
        <taxon>Anopheles</taxon>
    </lineage>
</organism>
<dbReference type="VEuPathDB" id="VectorBase:ASIC007052"/>
<evidence type="ECO:0000313" key="3">
    <source>
        <dbReference type="Proteomes" id="UP000030765"/>
    </source>
</evidence>
<dbReference type="Proteomes" id="UP000030765">
    <property type="component" value="Unassembled WGS sequence"/>
</dbReference>
<gene>
    <name evidence="1" type="ORF">ZHAS_00007052</name>
</gene>
<dbReference type="AlphaFoldDB" id="A0A084VNQ2"/>
<keyword evidence="3" id="KW-1185">Reference proteome</keyword>
<sequence length="122" mass="13601">MALGKEAAKQDDAVGELLLEKVHKHHAGTRNPVAFSVPATSCWWRFGLPGRDTDGVKIQHHHPTSHTNTKLDRSVSSLRPQLLLDFQTKMIFLTLPARMNFIRSFARRSGGTGGEVRLRCEG</sequence>
<reference evidence="2" key="2">
    <citation type="submission" date="2020-05" db="UniProtKB">
        <authorList>
            <consortium name="EnsemblMetazoa"/>
        </authorList>
    </citation>
    <scope>IDENTIFICATION</scope>
</reference>
<dbReference type="EnsemblMetazoa" id="ASIC007052-RA">
    <property type="protein sequence ID" value="ASIC007052-PA"/>
    <property type="gene ID" value="ASIC007052"/>
</dbReference>
<protein>
    <submittedName>
        <fullName evidence="1 2">Dsim\GD15217-PA-like protein</fullName>
    </submittedName>
</protein>
<evidence type="ECO:0000313" key="1">
    <source>
        <dbReference type="EMBL" id="KFB39596.1"/>
    </source>
</evidence>
<dbReference type="EMBL" id="ATLV01014820">
    <property type="status" value="NOT_ANNOTATED_CDS"/>
    <property type="molecule type" value="Genomic_DNA"/>
</dbReference>
<dbReference type="EMBL" id="KE524991">
    <property type="protein sequence ID" value="KFB39596.1"/>
    <property type="molecule type" value="Genomic_DNA"/>
</dbReference>
<evidence type="ECO:0000313" key="2">
    <source>
        <dbReference type="EnsemblMetazoa" id="ASIC007052-PA"/>
    </source>
</evidence>
<accession>A0A084VNQ2</accession>
<proteinExistence type="predicted"/>
<reference evidence="1 3" key="1">
    <citation type="journal article" date="2014" name="BMC Genomics">
        <title>Genome sequence of Anopheles sinensis provides insight into genetics basis of mosquito competence for malaria parasites.</title>
        <authorList>
            <person name="Zhou D."/>
            <person name="Zhang D."/>
            <person name="Ding G."/>
            <person name="Shi L."/>
            <person name="Hou Q."/>
            <person name="Ye Y."/>
            <person name="Xu Y."/>
            <person name="Zhou H."/>
            <person name="Xiong C."/>
            <person name="Li S."/>
            <person name="Yu J."/>
            <person name="Hong S."/>
            <person name="Yu X."/>
            <person name="Zou P."/>
            <person name="Chen C."/>
            <person name="Chang X."/>
            <person name="Wang W."/>
            <person name="Lv Y."/>
            <person name="Sun Y."/>
            <person name="Ma L."/>
            <person name="Shen B."/>
            <person name="Zhu C."/>
        </authorList>
    </citation>
    <scope>NUCLEOTIDE SEQUENCE [LARGE SCALE GENOMIC DNA]</scope>
</reference>